<feature type="non-terminal residue" evidence="4">
    <location>
        <position position="1"/>
    </location>
</feature>
<dbReference type="AlphaFoldDB" id="A0A820ZDN6"/>
<evidence type="ECO:0000256" key="2">
    <source>
        <dbReference type="PROSITE-ProRule" id="PRU00504"/>
    </source>
</evidence>
<name>A0A820ZDN6_9BILA</name>
<dbReference type="GO" id="GO:0008270">
    <property type="term" value="F:zinc ion binding"/>
    <property type="evidence" value="ECO:0007669"/>
    <property type="project" value="UniProtKB-KW"/>
</dbReference>
<evidence type="ECO:0000313" key="4">
    <source>
        <dbReference type="EMBL" id="CAF4558827.1"/>
    </source>
</evidence>
<dbReference type="EMBL" id="CAJOBQ010002413">
    <property type="protein sequence ID" value="CAF4558827.1"/>
    <property type="molecule type" value="Genomic_DNA"/>
</dbReference>
<comment type="caution">
    <text evidence="4">The sequence shown here is derived from an EMBL/GenBank/DDBJ whole genome shotgun (WGS) entry which is preliminary data.</text>
</comment>
<keyword evidence="3" id="KW-0812">Transmembrane</keyword>
<dbReference type="PANTHER" id="PTHR24104">
    <property type="entry name" value="E3 UBIQUITIN-PROTEIN LIGASE NHLRC1-RELATED"/>
    <property type="match status" value="1"/>
</dbReference>
<proteinExistence type="predicted"/>
<dbReference type="Pfam" id="PF06739">
    <property type="entry name" value="SBBP"/>
    <property type="match status" value="1"/>
</dbReference>
<dbReference type="Gene3D" id="2.120.10.30">
    <property type="entry name" value="TolB, C-terminal domain"/>
    <property type="match status" value="2"/>
</dbReference>
<accession>A0A820ZDN6</accession>
<keyword evidence="1" id="KW-0677">Repeat</keyword>
<dbReference type="Proteomes" id="UP000663862">
    <property type="component" value="Unassembled WGS sequence"/>
</dbReference>
<keyword evidence="3" id="KW-1133">Transmembrane helix</keyword>
<dbReference type="InterPro" id="IPR050952">
    <property type="entry name" value="TRIM-NHL_E3_ligases"/>
</dbReference>
<reference evidence="4" key="1">
    <citation type="submission" date="2021-02" db="EMBL/GenBank/DDBJ databases">
        <authorList>
            <person name="Nowell W R."/>
        </authorList>
    </citation>
    <scope>NUCLEOTIDE SEQUENCE</scope>
</reference>
<evidence type="ECO:0000256" key="3">
    <source>
        <dbReference type="SAM" id="Phobius"/>
    </source>
</evidence>
<dbReference type="InterPro" id="IPR011042">
    <property type="entry name" value="6-blade_b-propeller_TolB-like"/>
</dbReference>
<dbReference type="InterPro" id="IPR010620">
    <property type="entry name" value="SBBP_repeat"/>
</dbReference>
<organism evidence="4 5">
    <name type="scientific">Rotaria socialis</name>
    <dbReference type="NCBI Taxonomy" id="392032"/>
    <lineage>
        <taxon>Eukaryota</taxon>
        <taxon>Metazoa</taxon>
        <taxon>Spiralia</taxon>
        <taxon>Gnathifera</taxon>
        <taxon>Rotifera</taxon>
        <taxon>Eurotatoria</taxon>
        <taxon>Bdelloidea</taxon>
        <taxon>Philodinida</taxon>
        <taxon>Philodinidae</taxon>
        <taxon>Rotaria</taxon>
    </lineage>
</organism>
<evidence type="ECO:0000256" key="1">
    <source>
        <dbReference type="ARBA" id="ARBA00022737"/>
    </source>
</evidence>
<dbReference type="SUPFAM" id="SSF101898">
    <property type="entry name" value="NHL repeat"/>
    <property type="match status" value="1"/>
</dbReference>
<gene>
    <name evidence="4" type="ORF">TSG867_LOCUS25175</name>
</gene>
<protein>
    <submittedName>
        <fullName evidence="4">Uncharacterized protein</fullName>
    </submittedName>
</protein>
<keyword evidence="3" id="KW-0472">Membrane</keyword>
<dbReference type="Pfam" id="PF01436">
    <property type="entry name" value="NHL"/>
    <property type="match status" value="2"/>
</dbReference>
<feature type="repeat" description="NHL" evidence="2">
    <location>
        <begin position="372"/>
        <end position="411"/>
    </location>
</feature>
<dbReference type="PROSITE" id="PS51125">
    <property type="entry name" value="NHL"/>
    <property type="match status" value="1"/>
</dbReference>
<evidence type="ECO:0000313" key="5">
    <source>
        <dbReference type="Proteomes" id="UP000663862"/>
    </source>
</evidence>
<sequence>TIKPHGIPSTKRKPRLSWIQRHDRISMIDTQPNQPNGLSDMIKKNDRTKTYEEGKLDDQPTMNYLDLRETPSSPKRWKPWIDSNFINILKDSPKDDRKKRQRKRLGAFVMPSPCCCISIVAGIIGVILLGALITAIIFMVTPASLIVKSSISTATTSETTTATTTTSSTTTDTASTIVTSTTTDTTTTTSTTAETATTTAIITTTDTTTTTATSTMAETATTTTIITTNDTTTTTATKTTTSTVTTATTSRTTTTATSSSSIDFLFFIHEKKFEKALNIHKLNHPSYIYLATTSRTTSTTTTSFDSCNGMQWNRTGVRVAGDGTEGSGAAQLKEPRCVYVDANDTVYVCDTVNGRIQKWPKGATTGTTVAGGSEGASSNQLKMPLGLTFDKNGILYVADTENHRIQKFSPGSASGTTLVGSSLNKPYGVAVDGNNNLYITDHDNLKVKRYNINTSTLTDVFSSSNKPYGIAFLSNSSNQFYVSFDSSPALELWTVGVSGATATLGSSSTHVEPKSIAVDRYNNVYVADKGKTQITMYCANSGSVKTIVGGSSNTSPSLDEPAGVAFDANMNLYVTYKSLASVYKFSLI</sequence>
<dbReference type="CDD" id="cd05819">
    <property type="entry name" value="NHL"/>
    <property type="match status" value="1"/>
</dbReference>
<dbReference type="PANTHER" id="PTHR24104:SF25">
    <property type="entry name" value="PROTEIN LIN-41"/>
    <property type="match status" value="1"/>
</dbReference>
<feature type="transmembrane region" description="Helical" evidence="3">
    <location>
        <begin position="107"/>
        <end position="140"/>
    </location>
</feature>
<dbReference type="InterPro" id="IPR001258">
    <property type="entry name" value="NHL_repeat"/>
</dbReference>